<dbReference type="EMBL" id="MCHY01000007">
    <property type="protein sequence ID" value="RKD24956.1"/>
    <property type="molecule type" value="Genomic_DNA"/>
</dbReference>
<evidence type="ECO:0000313" key="3">
    <source>
        <dbReference type="Proteomes" id="UP000284219"/>
    </source>
</evidence>
<dbReference type="AlphaFoldDB" id="A0A419SLR2"/>
<organism evidence="2 3">
    <name type="scientific">Ammoniphilus oxalaticus</name>
    <dbReference type="NCBI Taxonomy" id="66863"/>
    <lineage>
        <taxon>Bacteria</taxon>
        <taxon>Bacillati</taxon>
        <taxon>Bacillota</taxon>
        <taxon>Bacilli</taxon>
        <taxon>Bacillales</taxon>
        <taxon>Paenibacillaceae</taxon>
        <taxon>Aneurinibacillus group</taxon>
        <taxon>Ammoniphilus</taxon>
    </lineage>
</organism>
<reference evidence="2 3" key="1">
    <citation type="submission" date="2016-08" db="EMBL/GenBank/DDBJ databases">
        <title>Novel Firmicute Genomes.</title>
        <authorList>
            <person name="Poppleton D.I."/>
            <person name="Gribaldo S."/>
        </authorList>
    </citation>
    <scope>NUCLEOTIDE SEQUENCE [LARGE SCALE GENOMIC DNA]</scope>
    <source>
        <strain evidence="2 3">RAOx-1</strain>
    </source>
</reference>
<sequence>MGQLFSCFQEGILGTDGGWDSTLKDEQKRNNKNLNPHTLGYDKVSHNSHEKSKSKGVHLSYGGHIVYIYNNLNCRT</sequence>
<feature type="region of interest" description="Disordered" evidence="1">
    <location>
        <begin position="15"/>
        <end position="56"/>
    </location>
</feature>
<evidence type="ECO:0000313" key="2">
    <source>
        <dbReference type="EMBL" id="RKD24956.1"/>
    </source>
</evidence>
<name>A0A419SLR2_9BACL</name>
<protein>
    <submittedName>
        <fullName evidence="2">Uncharacterized protein</fullName>
    </submittedName>
</protein>
<evidence type="ECO:0000256" key="1">
    <source>
        <dbReference type="SAM" id="MobiDB-lite"/>
    </source>
</evidence>
<gene>
    <name evidence="2" type="ORF">BEP19_03725</name>
</gene>
<keyword evidence="3" id="KW-1185">Reference proteome</keyword>
<proteinExistence type="predicted"/>
<feature type="compositionally biased region" description="Basic and acidic residues" evidence="1">
    <location>
        <begin position="43"/>
        <end position="53"/>
    </location>
</feature>
<dbReference type="Proteomes" id="UP000284219">
    <property type="component" value="Unassembled WGS sequence"/>
</dbReference>
<comment type="caution">
    <text evidence="2">The sequence shown here is derived from an EMBL/GenBank/DDBJ whole genome shotgun (WGS) entry which is preliminary data.</text>
</comment>
<accession>A0A419SLR2</accession>